<keyword evidence="5" id="KW-0521">NADP</keyword>
<dbReference type="InterPro" id="IPR016446">
    <property type="entry name" value="Flavin_OxRdtase_Frp"/>
</dbReference>
<evidence type="ECO:0000313" key="8">
    <source>
        <dbReference type="Proteomes" id="UP000563523"/>
    </source>
</evidence>
<name>A0A850R2J9_9LACO</name>
<dbReference type="Pfam" id="PF00881">
    <property type="entry name" value="Nitroreductase"/>
    <property type="match status" value="1"/>
</dbReference>
<evidence type="ECO:0000256" key="4">
    <source>
        <dbReference type="ARBA" id="ARBA00023002"/>
    </source>
</evidence>
<dbReference type="PANTHER" id="PTHR43425:SF2">
    <property type="entry name" value="OXYGEN-INSENSITIVE NADPH NITROREDUCTASE"/>
    <property type="match status" value="1"/>
</dbReference>
<protein>
    <submittedName>
        <fullName evidence="7">NADPH-dependent oxidoreductase</fullName>
    </submittedName>
</protein>
<evidence type="ECO:0000256" key="5">
    <source>
        <dbReference type="PIRNR" id="PIRNR005426"/>
    </source>
</evidence>
<keyword evidence="3 5" id="KW-0288">FMN</keyword>
<dbReference type="InterPro" id="IPR000415">
    <property type="entry name" value="Nitroreductase-like"/>
</dbReference>
<dbReference type="Proteomes" id="UP000563523">
    <property type="component" value="Unassembled WGS sequence"/>
</dbReference>
<feature type="domain" description="Nitroreductase" evidence="6">
    <location>
        <begin position="10"/>
        <end position="163"/>
    </location>
</feature>
<sequence length="248" mass="28144">MNNQVLDLLLKRRTIRAFKDQTLTPEQYQTLTEVVRQTATSMFMQQTSLIHVTDPEIRTTIREVCNQPYVGANGDLFVFVVDLYRNRQILATQGLATEQMHGTDVFLQAVEDTVLAAQNFTTAAESLGLGAVFLGSIQNDAQKVVTALQLPELTFPLLGLQVGIPDQKPQLKPRMPLSLRTFTNHYQPDYQLADFGEYDQVVQTYYDLRDANRRVDSFTHQVGTNLTKSPAQRRHILDILHAQKLCLH</sequence>
<evidence type="ECO:0000256" key="2">
    <source>
        <dbReference type="ARBA" id="ARBA00022630"/>
    </source>
</evidence>
<comment type="caution">
    <text evidence="7">The sequence shown here is derived from an EMBL/GenBank/DDBJ whole genome shotgun (WGS) entry which is preliminary data.</text>
</comment>
<keyword evidence="2 5" id="KW-0285">Flavoprotein</keyword>
<reference evidence="7 8" key="1">
    <citation type="submission" date="2020-06" db="EMBL/GenBank/DDBJ databases">
        <authorList>
            <person name="Kang J."/>
        </authorList>
    </citation>
    <scope>NUCLEOTIDE SEQUENCE [LARGE SCALE GENOMIC DNA]</scope>
    <source>
        <strain evidence="7 8">DCY120</strain>
    </source>
</reference>
<evidence type="ECO:0000259" key="6">
    <source>
        <dbReference type="Pfam" id="PF00881"/>
    </source>
</evidence>
<keyword evidence="4 5" id="KW-0560">Oxidoreductase</keyword>
<dbReference type="CDD" id="cd02146">
    <property type="entry name" value="NfsA-like"/>
    <property type="match status" value="1"/>
</dbReference>
<gene>
    <name evidence="7" type="ORF">HU830_08415</name>
</gene>
<comment type="similarity">
    <text evidence="1 5">Belongs to the flavin oxidoreductase frp family.</text>
</comment>
<dbReference type="Gene3D" id="3.40.109.10">
    <property type="entry name" value="NADH Oxidase"/>
    <property type="match status" value="1"/>
</dbReference>
<organism evidence="7 8">
    <name type="scientific">Bombilactobacillus apium</name>
    <dbReference type="NCBI Taxonomy" id="2675299"/>
    <lineage>
        <taxon>Bacteria</taxon>
        <taxon>Bacillati</taxon>
        <taxon>Bacillota</taxon>
        <taxon>Bacilli</taxon>
        <taxon>Lactobacillales</taxon>
        <taxon>Lactobacillaceae</taxon>
        <taxon>Bombilactobacillus</taxon>
    </lineage>
</organism>
<dbReference type="SUPFAM" id="SSF55469">
    <property type="entry name" value="FMN-dependent nitroreductase-like"/>
    <property type="match status" value="1"/>
</dbReference>
<dbReference type="InterPro" id="IPR029479">
    <property type="entry name" value="Nitroreductase"/>
</dbReference>
<dbReference type="GO" id="GO:0016491">
    <property type="term" value="F:oxidoreductase activity"/>
    <property type="evidence" value="ECO:0007669"/>
    <property type="project" value="UniProtKB-UniRule"/>
</dbReference>
<evidence type="ECO:0000313" key="7">
    <source>
        <dbReference type="EMBL" id="NVY97143.1"/>
    </source>
</evidence>
<accession>A0A850R2J9</accession>
<dbReference type="PIRSF" id="PIRSF005426">
    <property type="entry name" value="Frp"/>
    <property type="match status" value="1"/>
</dbReference>
<proteinExistence type="inferred from homology"/>
<keyword evidence="8" id="KW-1185">Reference proteome</keyword>
<dbReference type="RefSeq" id="WP_176943307.1">
    <property type="nucleotide sequence ID" value="NZ_JABZEC010000010.1"/>
</dbReference>
<dbReference type="PANTHER" id="PTHR43425">
    <property type="entry name" value="OXYGEN-INSENSITIVE NADPH NITROREDUCTASE"/>
    <property type="match status" value="1"/>
</dbReference>
<evidence type="ECO:0000256" key="3">
    <source>
        <dbReference type="ARBA" id="ARBA00022643"/>
    </source>
</evidence>
<evidence type="ECO:0000256" key="1">
    <source>
        <dbReference type="ARBA" id="ARBA00008366"/>
    </source>
</evidence>
<dbReference type="AlphaFoldDB" id="A0A850R2J9"/>
<dbReference type="EMBL" id="JABZEC010000010">
    <property type="protein sequence ID" value="NVY97143.1"/>
    <property type="molecule type" value="Genomic_DNA"/>
</dbReference>